<dbReference type="Proteomes" id="UP000244900">
    <property type="component" value="Chromosome"/>
</dbReference>
<dbReference type="AlphaFoldDB" id="A0A2S1T0Q9"/>
<name>A0A2S1T0Q9_9ACTN</name>
<gene>
    <name evidence="1" type="ORF">DDW44_28155</name>
</gene>
<protein>
    <recommendedName>
        <fullName evidence="3">Polyketide synthase thioesterase domain-containing protein</fullName>
    </recommendedName>
</protein>
<dbReference type="EMBL" id="CP029188">
    <property type="protein sequence ID" value="AWI32242.1"/>
    <property type="molecule type" value="Genomic_DNA"/>
</dbReference>
<reference evidence="1 2" key="1">
    <citation type="submission" date="2018-05" db="EMBL/GenBank/DDBJ databases">
        <title>Complete genome sequence of sponge-derived Streptomyces sp. HNM0039.</title>
        <authorList>
            <person name="Huang X."/>
            <person name="Zhou S."/>
        </authorList>
    </citation>
    <scope>NUCLEOTIDE SEQUENCE [LARGE SCALE GENOMIC DNA]</scope>
    <source>
        <strain evidence="1 2">HNM0039</strain>
    </source>
</reference>
<dbReference type="KEGG" id="stir:DDW44_28155"/>
<evidence type="ECO:0000313" key="2">
    <source>
        <dbReference type="Proteomes" id="UP000244900"/>
    </source>
</evidence>
<dbReference type="OrthoDB" id="3601157at2"/>
<dbReference type="InterPro" id="IPR029058">
    <property type="entry name" value="AB_hydrolase_fold"/>
</dbReference>
<dbReference type="SUPFAM" id="SSF53474">
    <property type="entry name" value="alpha/beta-Hydrolases"/>
    <property type="match status" value="1"/>
</dbReference>
<dbReference type="Gene3D" id="3.40.50.1820">
    <property type="entry name" value="alpha/beta hydrolase"/>
    <property type="match status" value="1"/>
</dbReference>
<dbReference type="RefSeq" id="WP_108908231.1">
    <property type="nucleotide sequence ID" value="NZ_CP029188.1"/>
</dbReference>
<accession>A0A2S1T0Q9</accession>
<proteinExistence type="predicted"/>
<keyword evidence="2" id="KW-1185">Reference proteome</keyword>
<sequence length="276" mass="29522">MTDPQTWRVLGNADAQELVLAVDFDATGRAEGRFTDLASGLGDLLPCSIWETIPQEAGTGAGDADPVERWLEEVAADGRPVRAVFGFCVGGVYAGAIAQRLAARQEQAPALVLFDPEQSGPLTLYSQFHKVLDSMSALLSAEETAQAADEARRAHEQHTTMAALGAELLDVYRRTAKPAFDRLELDDRRTEEITAVFASFVGYLIAAADIDPLPAWREAVVVTSSSPTSGLNGSRAAGQDIAVGRELRVDVPHVDLLRDPGVTRTVTELLGADRPA</sequence>
<evidence type="ECO:0000313" key="1">
    <source>
        <dbReference type="EMBL" id="AWI32242.1"/>
    </source>
</evidence>
<evidence type="ECO:0008006" key="3">
    <source>
        <dbReference type="Google" id="ProtNLM"/>
    </source>
</evidence>
<organism evidence="1 2">
    <name type="scientific">Streptomyces tirandamycinicus</name>
    <dbReference type="NCBI Taxonomy" id="2174846"/>
    <lineage>
        <taxon>Bacteria</taxon>
        <taxon>Bacillati</taxon>
        <taxon>Actinomycetota</taxon>
        <taxon>Actinomycetes</taxon>
        <taxon>Kitasatosporales</taxon>
        <taxon>Streptomycetaceae</taxon>
        <taxon>Streptomyces</taxon>
    </lineage>
</organism>